<name>I7GLS3_MACFA</name>
<protein>
    <submittedName>
        <fullName evidence="1">Macaca fascicularis brain cDNA clone: QflA-19276, similar to human epidermal growth factor receptor pathway substrate 15(EPS15), mRNA, RefSeq: NM_001981.1</fullName>
    </submittedName>
</protein>
<sequence>MRTVKFKLIIKNPIHISHLQGSFAWSSDYVHAVSKEE</sequence>
<organism evidence="1">
    <name type="scientific">Macaca fascicularis</name>
    <name type="common">Crab-eating macaque</name>
    <name type="synonym">Cynomolgus monkey</name>
    <dbReference type="NCBI Taxonomy" id="9541"/>
    <lineage>
        <taxon>Eukaryota</taxon>
        <taxon>Metazoa</taxon>
        <taxon>Chordata</taxon>
        <taxon>Craniata</taxon>
        <taxon>Vertebrata</taxon>
        <taxon>Euteleostomi</taxon>
        <taxon>Mammalia</taxon>
        <taxon>Eutheria</taxon>
        <taxon>Euarchontoglires</taxon>
        <taxon>Primates</taxon>
        <taxon>Haplorrhini</taxon>
        <taxon>Catarrhini</taxon>
        <taxon>Cercopithecidae</taxon>
        <taxon>Cercopithecinae</taxon>
        <taxon>Macaca</taxon>
    </lineage>
</organism>
<proteinExistence type="evidence at transcript level"/>
<dbReference type="AlphaFoldDB" id="I7GLS3"/>
<dbReference type="EMBL" id="AB172706">
    <property type="protein sequence ID" value="BAE89768.1"/>
    <property type="molecule type" value="mRNA"/>
</dbReference>
<evidence type="ECO:0000313" key="1">
    <source>
        <dbReference type="EMBL" id="BAE89768.1"/>
    </source>
</evidence>
<reference evidence="1" key="1">
    <citation type="journal article" date="2007" name="PLoS Biol.">
        <title>Rate of evolution in brain-expressed genes in humans and other primates.</title>
        <authorList>
            <person name="Wang H.-Y."/>
            <person name="Chien H.-C."/>
            <person name="Osada N."/>
            <person name="Hashimoto K."/>
            <person name="Sugano S."/>
            <person name="Gojobori T."/>
            <person name="Chou C.-K."/>
            <person name="Tsai S.-F."/>
            <person name="Wu C.-I."/>
            <person name="Shen C.-K.J."/>
        </authorList>
    </citation>
    <scope>NUCLEOTIDE SEQUENCE</scope>
</reference>
<accession>I7GLS3</accession>
<keyword evidence="1" id="KW-0675">Receptor</keyword>